<dbReference type="NCBIfam" id="NF005054">
    <property type="entry name" value="PRK06462.1-4"/>
    <property type="match status" value="1"/>
</dbReference>
<evidence type="ECO:0000313" key="5">
    <source>
        <dbReference type="EMBL" id="URZ13365.1"/>
    </source>
</evidence>
<dbReference type="GO" id="GO:0005829">
    <property type="term" value="C:cytosol"/>
    <property type="evidence" value="ECO:0007669"/>
    <property type="project" value="TreeGrafter"/>
</dbReference>
<dbReference type="STRING" id="84029.CROST_37940"/>
<evidence type="ECO:0000313" key="6">
    <source>
        <dbReference type="Proteomes" id="UP000190951"/>
    </source>
</evidence>
<keyword evidence="1" id="KW-0963">Cytoplasm</keyword>
<evidence type="ECO:0000256" key="3">
    <source>
        <dbReference type="ARBA" id="ARBA00022741"/>
    </source>
</evidence>
<dbReference type="EC" id="6.1.1.22" evidence="5"/>
<evidence type="ECO:0000256" key="2">
    <source>
        <dbReference type="ARBA" id="ARBA00022598"/>
    </source>
</evidence>
<keyword evidence="4" id="KW-0067">ATP-binding</keyword>
<sequence>MENSIGIEKFLNHINDPELIAILNIQNVLLQELQNYAVNNGFKQLMPLLISPFTDPLNHQVYPATIKYGDKMLSLTSSMIFHKQLSLIPKNINKVFILSPNIRLELEHKQKTGNHMLEFSQFDFEIKNASMNDVMKYIEGLYIYIFDIIQKRCSEELKILNRQLPKLQKPFPVYSTTEIPLDEVDDYCTKLSKELNSPFFVTNLKREFYDREDPDRPKTYRNFDMFYPEGYEEALSGGEREYIYDDIIRRIAENDTDKKPLENYLKIAKMGLLNKSAGAGIGVQRLLKFICGKRKIEDVCMFNRSVGTNFDV</sequence>
<keyword evidence="3" id="KW-0547">Nucleotide-binding</keyword>
<gene>
    <name evidence="5" type="primary">asnS_1</name>
    <name evidence="5" type="ORF">CROST_041310</name>
</gene>
<dbReference type="GO" id="GO:0140096">
    <property type="term" value="F:catalytic activity, acting on a protein"/>
    <property type="evidence" value="ECO:0007669"/>
    <property type="project" value="UniProtKB-ARBA"/>
</dbReference>
<dbReference type="GO" id="GO:0003723">
    <property type="term" value="F:RNA binding"/>
    <property type="evidence" value="ECO:0007669"/>
    <property type="project" value="TreeGrafter"/>
</dbReference>
<organism evidence="5 6">
    <name type="scientific">Clostridium felsineum</name>
    <dbReference type="NCBI Taxonomy" id="36839"/>
    <lineage>
        <taxon>Bacteria</taxon>
        <taxon>Bacillati</taxon>
        <taxon>Bacillota</taxon>
        <taxon>Clostridia</taxon>
        <taxon>Eubacteriales</taxon>
        <taxon>Clostridiaceae</taxon>
        <taxon>Clostridium</taxon>
    </lineage>
</organism>
<dbReference type="Gene3D" id="3.30.930.10">
    <property type="entry name" value="Bira Bifunctional Protein, Domain 2"/>
    <property type="match status" value="1"/>
</dbReference>
<accession>A0A1S8LWW6</accession>
<dbReference type="InterPro" id="IPR004523">
    <property type="entry name" value="Asp-tRNA_synthase_2"/>
</dbReference>
<dbReference type="EMBL" id="CP096983">
    <property type="protein sequence ID" value="URZ13365.1"/>
    <property type="molecule type" value="Genomic_DNA"/>
</dbReference>
<dbReference type="GO" id="GO:0006422">
    <property type="term" value="P:aspartyl-tRNA aminoacylation"/>
    <property type="evidence" value="ECO:0007669"/>
    <property type="project" value="InterPro"/>
</dbReference>
<proteinExistence type="predicted"/>
<dbReference type="Pfam" id="PF00152">
    <property type="entry name" value="tRNA-synt_2"/>
    <property type="match status" value="1"/>
</dbReference>
<dbReference type="GO" id="GO:0004816">
    <property type="term" value="F:asparagine-tRNA ligase activity"/>
    <property type="evidence" value="ECO:0007669"/>
    <property type="project" value="UniProtKB-EC"/>
</dbReference>
<reference evidence="5 6" key="1">
    <citation type="submission" date="2022-04" db="EMBL/GenBank/DDBJ databases">
        <title>Genome sequence of C. roseum typestrain.</title>
        <authorList>
            <person name="Poehlein A."/>
            <person name="Schoch T."/>
            <person name="Duerre P."/>
            <person name="Daniel R."/>
        </authorList>
    </citation>
    <scope>NUCLEOTIDE SEQUENCE [LARGE SCALE GENOMIC DNA]</scope>
    <source>
        <strain evidence="5 6">DSM 7320</strain>
    </source>
</reference>
<name>A0A1S8LWW6_9CLOT</name>
<dbReference type="InterPro" id="IPR004364">
    <property type="entry name" value="Aa-tRNA-synt_II"/>
</dbReference>
<evidence type="ECO:0000256" key="4">
    <source>
        <dbReference type="ARBA" id="ARBA00022840"/>
    </source>
</evidence>
<dbReference type="GO" id="GO:0004815">
    <property type="term" value="F:aspartate-tRNA ligase activity"/>
    <property type="evidence" value="ECO:0007669"/>
    <property type="project" value="InterPro"/>
</dbReference>
<protein>
    <submittedName>
        <fullName evidence="5">Asparagine--tRNA ligase</fullName>
        <ecNumber evidence="5">6.1.1.22</ecNumber>
    </submittedName>
</protein>
<dbReference type="PANTHER" id="PTHR43450:SF1">
    <property type="entry name" value="ASPARTATE--TRNA LIGASE, CYTOPLASMIC"/>
    <property type="match status" value="1"/>
</dbReference>
<dbReference type="Proteomes" id="UP000190951">
    <property type="component" value="Chromosome"/>
</dbReference>
<dbReference type="PANTHER" id="PTHR43450">
    <property type="entry name" value="ASPARTYL-TRNA SYNTHETASE"/>
    <property type="match status" value="1"/>
</dbReference>
<keyword evidence="2 5" id="KW-0436">Ligase</keyword>
<evidence type="ECO:0000256" key="1">
    <source>
        <dbReference type="ARBA" id="ARBA00022490"/>
    </source>
</evidence>
<dbReference type="SUPFAM" id="SSF55681">
    <property type="entry name" value="Class II aaRS and biotin synthetases"/>
    <property type="match status" value="1"/>
</dbReference>
<dbReference type="AlphaFoldDB" id="A0A1S8LWW6"/>
<dbReference type="KEGG" id="crw:CROST_041310"/>
<keyword evidence="6" id="KW-1185">Reference proteome</keyword>
<dbReference type="GO" id="GO:0017101">
    <property type="term" value="C:aminoacyl-tRNA synthetase multienzyme complex"/>
    <property type="evidence" value="ECO:0007669"/>
    <property type="project" value="TreeGrafter"/>
</dbReference>
<dbReference type="GO" id="GO:0005524">
    <property type="term" value="F:ATP binding"/>
    <property type="evidence" value="ECO:0007669"/>
    <property type="project" value="InterPro"/>
</dbReference>
<dbReference type="GO" id="GO:0016740">
    <property type="term" value="F:transferase activity"/>
    <property type="evidence" value="ECO:0007669"/>
    <property type="project" value="UniProtKB-ARBA"/>
</dbReference>
<dbReference type="InterPro" id="IPR045864">
    <property type="entry name" value="aa-tRNA-synth_II/BPL/LPL"/>
</dbReference>
<dbReference type="RefSeq" id="WP_077834887.1">
    <property type="nucleotide sequence ID" value="NZ_CP096983.1"/>
</dbReference>